<evidence type="ECO:0000256" key="1">
    <source>
        <dbReference type="ARBA" id="ARBA00022676"/>
    </source>
</evidence>
<keyword evidence="1 4" id="KW-0328">Glycosyltransferase</keyword>
<sequence>MDITRIVKEIGRGKNHARDLDEPTAYQLYQAMLNDQLDPLVLGAVLIALRIKGESEEEMRGFYQALQEKLPRLQPPKNRPIPVVIPSYNGARRQGNLTPLLALLLEKTGFPVFVHGISNDPTRITSEAVFAELGILPAGSPAEAQSLLDQGKVAFMTIDGWCPALAGQLALRWQLGLRNSAHTLAKLATPFAPAEGLRISAVSHPEYIPKVAAFFHQSDAPALLLNGCEGEVYANPQRGPALYSVDGKHPAPKLLTERQPEASVSLPLSKSAAETARWISAVLAGEIPVPQPLRLQVACCLMLSGQCADVDEGLARLQACGY</sequence>
<dbReference type="PANTHER" id="PTHR43285:SF4">
    <property type="entry name" value="TRANSFERASE"/>
    <property type="match status" value="1"/>
</dbReference>
<keyword evidence="2 4" id="KW-0808">Transferase</keyword>
<organism evidence="4 5">
    <name type="scientific">Tatumella ptyseos ATCC 33301</name>
    <dbReference type="NCBI Taxonomy" id="1005995"/>
    <lineage>
        <taxon>Bacteria</taxon>
        <taxon>Pseudomonadati</taxon>
        <taxon>Pseudomonadota</taxon>
        <taxon>Gammaproteobacteria</taxon>
        <taxon>Enterobacterales</taxon>
        <taxon>Erwiniaceae</taxon>
        <taxon>Tatumella</taxon>
    </lineage>
</organism>
<dbReference type="GO" id="GO:0004048">
    <property type="term" value="F:anthranilate phosphoribosyltransferase activity"/>
    <property type="evidence" value="ECO:0007669"/>
    <property type="project" value="UniProtKB-EC"/>
</dbReference>
<dbReference type="EC" id="2.4.-.-" evidence="4"/>
<dbReference type="InterPro" id="IPR035902">
    <property type="entry name" value="Nuc_phospho_transferase"/>
</dbReference>
<dbReference type="InterPro" id="IPR017459">
    <property type="entry name" value="Glycosyl_Trfase_fam3_N_dom"/>
</dbReference>
<evidence type="ECO:0000256" key="2">
    <source>
        <dbReference type="ARBA" id="ARBA00022679"/>
    </source>
</evidence>
<evidence type="ECO:0000259" key="3">
    <source>
        <dbReference type="Pfam" id="PF02885"/>
    </source>
</evidence>
<evidence type="ECO:0000313" key="4">
    <source>
        <dbReference type="EMBL" id="KFD18053.1"/>
    </source>
</evidence>
<dbReference type="Gene3D" id="1.20.970.10">
    <property type="entry name" value="Transferase, Pyrimidine Nucleoside Phosphorylase, Chain C"/>
    <property type="match status" value="1"/>
</dbReference>
<dbReference type="InterPro" id="IPR036320">
    <property type="entry name" value="Glycosyl_Trfase_fam3_N_dom_sf"/>
</dbReference>
<dbReference type="SUPFAM" id="SSF47648">
    <property type="entry name" value="Nucleoside phosphorylase/phosphoribosyltransferase N-terminal domain"/>
    <property type="match status" value="1"/>
</dbReference>
<accession>A0A085JC57</accession>
<dbReference type="PANTHER" id="PTHR43285">
    <property type="entry name" value="ANTHRANILATE PHOSPHORIBOSYLTRANSFERASE"/>
    <property type="match status" value="1"/>
</dbReference>
<evidence type="ECO:0000313" key="5">
    <source>
        <dbReference type="Proteomes" id="UP000028602"/>
    </source>
</evidence>
<dbReference type="Gene3D" id="3.40.1030.10">
    <property type="entry name" value="Nucleoside phosphorylase/phosphoribosyltransferase catalytic domain"/>
    <property type="match status" value="1"/>
</dbReference>
<reference evidence="4 5" key="1">
    <citation type="submission" date="2014-05" db="EMBL/GenBank/DDBJ databases">
        <title>ATOL: Assembling a taxonomically balanced genome-scale reconstruction of the evolutionary history of the Enterobacteriaceae.</title>
        <authorList>
            <person name="Plunkett G.III."/>
            <person name="Neeno-Eckwall E.C."/>
            <person name="Glasner J.D."/>
            <person name="Perna N.T."/>
        </authorList>
    </citation>
    <scope>NUCLEOTIDE SEQUENCE [LARGE SCALE GENOMIC DNA]</scope>
    <source>
        <strain evidence="4 5">ATCC 33301</strain>
    </source>
</reference>
<dbReference type="Pfam" id="PF02885">
    <property type="entry name" value="Glycos_trans_3N"/>
    <property type="match status" value="1"/>
</dbReference>
<feature type="domain" description="Glycosyl transferase family 3 N-terminal" evidence="3">
    <location>
        <begin position="8"/>
        <end position="69"/>
    </location>
</feature>
<dbReference type="SUPFAM" id="SSF52418">
    <property type="entry name" value="Nucleoside phosphorylase/phosphoribosyltransferase catalytic domain"/>
    <property type="match status" value="1"/>
</dbReference>
<dbReference type="EMBL" id="JMPR01000041">
    <property type="protein sequence ID" value="KFD18053.1"/>
    <property type="molecule type" value="Genomic_DNA"/>
</dbReference>
<dbReference type="RefSeq" id="WP_029990793.1">
    <property type="nucleotide sequence ID" value="NZ_ATMJ01000033.1"/>
</dbReference>
<keyword evidence="5" id="KW-1185">Reference proteome</keyword>
<dbReference type="AlphaFoldDB" id="A0A085JC57"/>
<name>A0A085JC57_9GAMM</name>
<dbReference type="NCBIfam" id="NF006005">
    <property type="entry name" value="PRK08136.1"/>
    <property type="match status" value="1"/>
</dbReference>
<protein>
    <submittedName>
        <fullName evidence="4">Putative anthranilate phosphoribosyltransferase</fullName>
        <ecNumber evidence="4">2.4.-.-</ecNumber>
        <ecNumber evidence="4">2.4.2.18</ecNumber>
    </submittedName>
</protein>
<dbReference type="Proteomes" id="UP000028602">
    <property type="component" value="Unassembled WGS sequence"/>
</dbReference>
<comment type="caution">
    <text evidence="4">The sequence shown here is derived from an EMBL/GenBank/DDBJ whole genome shotgun (WGS) entry which is preliminary data.</text>
</comment>
<dbReference type="OrthoDB" id="9768896at2"/>
<dbReference type="GO" id="GO:0005829">
    <property type="term" value="C:cytosol"/>
    <property type="evidence" value="ECO:0007669"/>
    <property type="project" value="TreeGrafter"/>
</dbReference>
<dbReference type="eggNOG" id="COG0547">
    <property type="taxonomic scope" value="Bacteria"/>
</dbReference>
<dbReference type="InterPro" id="IPR005940">
    <property type="entry name" value="Anthranilate_Pribosyl_Tfrase"/>
</dbReference>
<dbReference type="GO" id="GO:0000162">
    <property type="term" value="P:L-tryptophan biosynthetic process"/>
    <property type="evidence" value="ECO:0007669"/>
    <property type="project" value="InterPro"/>
</dbReference>
<proteinExistence type="predicted"/>
<dbReference type="EC" id="2.4.2.18" evidence="4"/>
<gene>
    <name evidence="4" type="ORF">GTPT_2785</name>
</gene>